<dbReference type="GO" id="GO:0005886">
    <property type="term" value="C:plasma membrane"/>
    <property type="evidence" value="ECO:0007669"/>
    <property type="project" value="TreeGrafter"/>
</dbReference>
<evidence type="ECO:0000259" key="6">
    <source>
        <dbReference type="PROSITE" id="PS50850"/>
    </source>
</evidence>
<evidence type="ECO:0000313" key="8">
    <source>
        <dbReference type="Proteomes" id="UP000182521"/>
    </source>
</evidence>
<dbReference type="EMBL" id="CP009654">
    <property type="protein sequence ID" value="APC97350.1"/>
    <property type="molecule type" value="Genomic_DNA"/>
</dbReference>
<feature type="domain" description="Major facilitator superfamily (MFS) profile" evidence="6">
    <location>
        <begin position="7"/>
        <end position="391"/>
    </location>
</feature>
<feature type="transmembrane region" description="Helical" evidence="5">
    <location>
        <begin position="108"/>
        <end position="126"/>
    </location>
</feature>
<dbReference type="InterPro" id="IPR036259">
    <property type="entry name" value="MFS_trans_sf"/>
</dbReference>
<organism evidence="7 8">
    <name type="scientific">Francisella frigiditurris</name>
    <dbReference type="NCBI Taxonomy" id="1542390"/>
    <lineage>
        <taxon>Bacteria</taxon>
        <taxon>Pseudomonadati</taxon>
        <taxon>Pseudomonadota</taxon>
        <taxon>Gammaproteobacteria</taxon>
        <taxon>Thiotrichales</taxon>
        <taxon>Francisellaceae</taxon>
        <taxon>Francisella</taxon>
    </lineage>
</organism>
<keyword evidence="8" id="KW-1185">Reference proteome</keyword>
<feature type="transmembrane region" description="Helical" evidence="5">
    <location>
        <begin position="49"/>
        <end position="70"/>
    </location>
</feature>
<comment type="subcellular location">
    <subcellularLocation>
        <location evidence="1">Membrane</location>
        <topology evidence="1">Multi-pass membrane protein</topology>
    </subcellularLocation>
</comment>
<proteinExistence type="predicted"/>
<dbReference type="OrthoDB" id="5368493at2"/>
<feature type="transmembrane region" description="Helical" evidence="5">
    <location>
        <begin position="133"/>
        <end position="152"/>
    </location>
</feature>
<dbReference type="SUPFAM" id="SSF103473">
    <property type="entry name" value="MFS general substrate transporter"/>
    <property type="match status" value="1"/>
</dbReference>
<evidence type="ECO:0000313" key="7">
    <source>
        <dbReference type="EMBL" id="APC97350.1"/>
    </source>
</evidence>
<evidence type="ECO:0000256" key="5">
    <source>
        <dbReference type="SAM" id="Phobius"/>
    </source>
</evidence>
<dbReference type="STRING" id="1542390.KX01_1577"/>
<feature type="transmembrane region" description="Helical" evidence="5">
    <location>
        <begin position="158"/>
        <end position="177"/>
    </location>
</feature>
<dbReference type="InterPro" id="IPR011701">
    <property type="entry name" value="MFS"/>
</dbReference>
<evidence type="ECO:0000256" key="3">
    <source>
        <dbReference type="ARBA" id="ARBA00022989"/>
    </source>
</evidence>
<gene>
    <name evidence="7" type="ORF">KX01_1577</name>
</gene>
<keyword evidence="2 5" id="KW-0812">Transmembrane</keyword>
<evidence type="ECO:0000256" key="2">
    <source>
        <dbReference type="ARBA" id="ARBA00022692"/>
    </source>
</evidence>
<dbReference type="PANTHER" id="PTHR23508:SF10">
    <property type="entry name" value="CARBOXYLIC ACID TRANSPORTER PROTEIN HOMOLOG"/>
    <property type="match status" value="1"/>
</dbReference>
<feature type="transmembrane region" description="Helical" evidence="5">
    <location>
        <begin position="301"/>
        <end position="318"/>
    </location>
</feature>
<protein>
    <submittedName>
        <fullName evidence="7">Sugar (And other) transporter family protein</fullName>
    </submittedName>
</protein>
<feature type="transmembrane region" description="Helical" evidence="5">
    <location>
        <begin position="82"/>
        <end position="102"/>
    </location>
</feature>
<keyword evidence="3 5" id="KW-1133">Transmembrane helix</keyword>
<feature type="transmembrane region" description="Helical" evidence="5">
    <location>
        <begin position="213"/>
        <end position="237"/>
    </location>
</feature>
<dbReference type="KEGG" id="frc:KX01_1577"/>
<dbReference type="Gene3D" id="1.20.1250.20">
    <property type="entry name" value="MFS general substrate transporter like domains"/>
    <property type="match status" value="2"/>
</dbReference>
<feature type="transmembrane region" description="Helical" evidence="5">
    <location>
        <begin position="339"/>
        <end position="358"/>
    </location>
</feature>
<dbReference type="PROSITE" id="PS50850">
    <property type="entry name" value="MFS"/>
    <property type="match status" value="1"/>
</dbReference>
<feature type="transmembrane region" description="Helical" evidence="5">
    <location>
        <begin position="249"/>
        <end position="268"/>
    </location>
</feature>
<accession>A0A1J0KUM9</accession>
<reference evidence="8" key="1">
    <citation type="submission" date="2014-10" db="EMBL/GenBank/DDBJ databases">
        <authorList>
            <person name="Kuske C.R."/>
            <person name="Challacombe J.F."/>
            <person name="Daligault H.E."/>
            <person name="Davenport K.W."/>
            <person name="Johnson S.L."/>
            <person name="Siddaramappa S."/>
            <person name="Petersen J.M."/>
        </authorList>
    </citation>
    <scope>NUCLEOTIDE SEQUENCE [LARGE SCALE GENOMIC DNA]</scope>
    <source>
        <strain evidence="8">CA97-1460</strain>
    </source>
</reference>
<feature type="transmembrane region" description="Helical" evidence="5">
    <location>
        <begin position="364"/>
        <end position="386"/>
    </location>
</feature>
<feature type="transmembrane region" description="Helical" evidence="5">
    <location>
        <begin position="7"/>
        <end position="29"/>
    </location>
</feature>
<dbReference type="GO" id="GO:0046943">
    <property type="term" value="F:carboxylic acid transmembrane transporter activity"/>
    <property type="evidence" value="ECO:0007669"/>
    <property type="project" value="TreeGrafter"/>
</dbReference>
<keyword evidence="4 5" id="KW-0472">Membrane</keyword>
<sequence length="394" mass="44579">MKNAKWILVILCLGYFIDFYDLTVISVSYVDLFKEQFLMTNTTEIQQTYYLVSNIQMAGILAGALLFGSLADKFGRITVIKYSILLYSMTTLLSVVATNFEFFLALRFLAYLGLASEFGVSTVLIVEFFPRKFAAWGMSFLYILGVLGGVTATFVGVLSWKLMFVVGGLAGLLIYVFRNSLEESPEFIKLYNTAKTGKAGSLITLLKKHSKSLFMNFLITIPYFFTITVMFAMIKFISAEETFGISVKLFLFGFFIGNIISCIISGFYNQYFRSPNLFFILNLIIFIIAIFSYPYISEKCLLIYGIIIGFIGGGYNITWAQYAATEFPTEVRAIGTNSIYALGRTSSIGFGILFAYFIVDESRFRVGLYSMTVAIFIMVMLIVLFYKRERILEK</sequence>
<dbReference type="PANTHER" id="PTHR23508">
    <property type="entry name" value="CARBOXYLIC ACID TRANSPORTER PROTEIN HOMOLOG"/>
    <property type="match status" value="1"/>
</dbReference>
<dbReference type="AlphaFoldDB" id="A0A1J0KUM9"/>
<dbReference type="Proteomes" id="UP000182521">
    <property type="component" value="Chromosome"/>
</dbReference>
<name>A0A1J0KUM9_9GAMM</name>
<dbReference type="Pfam" id="PF07690">
    <property type="entry name" value="MFS_1"/>
    <property type="match status" value="1"/>
</dbReference>
<feature type="transmembrane region" description="Helical" evidence="5">
    <location>
        <begin position="277"/>
        <end position="295"/>
    </location>
</feature>
<evidence type="ECO:0000256" key="1">
    <source>
        <dbReference type="ARBA" id="ARBA00004141"/>
    </source>
</evidence>
<evidence type="ECO:0000256" key="4">
    <source>
        <dbReference type="ARBA" id="ARBA00023136"/>
    </source>
</evidence>
<dbReference type="InterPro" id="IPR020846">
    <property type="entry name" value="MFS_dom"/>
</dbReference>
<dbReference type="RefSeq" id="WP_071664456.1">
    <property type="nucleotide sequence ID" value="NZ_CP009654.1"/>
</dbReference>